<feature type="compositionally biased region" description="Polar residues" evidence="1">
    <location>
        <begin position="848"/>
        <end position="862"/>
    </location>
</feature>
<dbReference type="CDD" id="cd14273">
    <property type="entry name" value="UBA_TAP-C_like"/>
    <property type="match status" value="1"/>
</dbReference>
<feature type="compositionally biased region" description="Basic and acidic residues" evidence="1">
    <location>
        <begin position="885"/>
        <end position="898"/>
    </location>
</feature>
<dbReference type="InterPro" id="IPR055335">
    <property type="entry name" value="Ucp6/RUP1"/>
</dbReference>
<feature type="compositionally biased region" description="Polar residues" evidence="1">
    <location>
        <begin position="361"/>
        <end position="375"/>
    </location>
</feature>
<feature type="region of interest" description="Disordered" evidence="1">
    <location>
        <begin position="757"/>
        <end position="789"/>
    </location>
</feature>
<dbReference type="PROSITE" id="PS50330">
    <property type="entry name" value="UIM"/>
    <property type="match status" value="1"/>
</dbReference>
<keyword evidence="3" id="KW-1185">Reference proteome</keyword>
<feature type="compositionally biased region" description="Basic and acidic residues" evidence="1">
    <location>
        <begin position="51"/>
        <end position="67"/>
    </location>
</feature>
<dbReference type="InterPro" id="IPR003903">
    <property type="entry name" value="UIM_dom"/>
</dbReference>
<evidence type="ECO:0008006" key="4">
    <source>
        <dbReference type="Google" id="ProtNLM"/>
    </source>
</evidence>
<name>A0A9P9W8M4_9PEZI</name>
<protein>
    <recommendedName>
        <fullName evidence="4">Ubiquitin interaction domain-containing protein</fullName>
    </recommendedName>
</protein>
<feature type="region of interest" description="Disordered" evidence="1">
    <location>
        <begin position="46"/>
        <end position="104"/>
    </location>
</feature>
<organism evidence="2 3">
    <name type="scientific">Neoarthrinium moseri</name>
    <dbReference type="NCBI Taxonomy" id="1658444"/>
    <lineage>
        <taxon>Eukaryota</taxon>
        <taxon>Fungi</taxon>
        <taxon>Dikarya</taxon>
        <taxon>Ascomycota</taxon>
        <taxon>Pezizomycotina</taxon>
        <taxon>Sordariomycetes</taxon>
        <taxon>Xylariomycetidae</taxon>
        <taxon>Amphisphaeriales</taxon>
        <taxon>Apiosporaceae</taxon>
        <taxon>Neoarthrinium</taxon>
    </lineage>
</organism>
<dbReference type="GO" id="GO:0005829">
    <property type="term" value="C:cytosol"/>
    <property type="evidence" value="ECO:0007669"/>
    <property type="project" value="TreeGrafter"/>
</dbReference>
<feature type="region of interest" description="Disordered" evidence="1">
    <location>
        <begin position="352"/>
        <end position="380"/>
    </location>
</feature>
<dbReference type="PANTHER" id="PTHR39597:SF1">
    <property type="entry name" value="UBA DOMAIN-CONTAINING PROTEIN RUP1"/>
    <property type="match status" value="1"/>
</dbReference>
<feature type="compositionally biased region" description="Low complexity" evidence="1">
    <location>
        <begin position="763"/>
        <end position="781"/>
    </location>
</feature>
<evidence type="ECO:0000313" key="2">
    <source>
        <dbReference type="EMBL" id="KAI1850789.1"/>
    </source>
</evidence>
<evidence type="ECO:0000256" key="1">
    <source>
        <dbReference type="SAM" id="MobiDB-lite"/>
    </source>
</evidence>
<dbReference type="OrthoDB" id="4489171at2759"/>
<reference evidence="2" key="1">
    <citation type="submission" date="2021-03" db="EMBL/GenBank/DDBJ databases">
        <title>Revisited historic fungal species revealed as producer of novel bioactive compounds through whole genome sequencing and comparative genomics.</title>
        <authorList>
            <person name="Vignolle G.A."/>
            <person name="Hochenegger N."/>
            <person name="Mach R.L."/>
            <person name="Mach-Aigner A.R."/>
            <person name="Javad Rahimi M."/>
            <person name="Salim K.A."/>
            <person name="Chan C.M."/>
            <person name="Lim L.B.L."/>
            <person name="Cai F."/>
            <person name="Druzhinina I.S."/>
            <person name="U'Ren J.M."/>
            <person name="Derntl C."/>
        </authorList>
    </citation>
    <scope>NUCLEOTIDE SEQUENCE</scope>
    <source>
        <strain evidence="2">TUCIM 5799</strain>
    </source>
</reference>
<evidence type="ECO:0000313" key="3">
    <source>
        <dbReference type="Proteomes" id="UP000829685"/>
    </source>
</evidence>
<gene>
    <name evidence="2" type="ORF">JX265_013352</name>
</gene>
<accession>A0A9P9W8M4</accession>
<dbReference type="GO" id="GO:0016579">
    <property type="term" value="P:protein deubiquitination"/>
    <property type="evidence" value="ECO:0007669"/>
    <property type="project" value="TreeGrafter"/>
</dbReference>
<dbReference type="Proteomes" id="UP000829685">
    <property type="component" value="Unassembled WGS sequence"/>
</dbReference>
<sequence length="953" mass="105169">MASVGEPSDADVGFLCELTNLGRDEAVARLKANSLNVEQAVNEFFNNPDSSKYKWDESAWTADREGPTDSGIQFNIQGPDEHAPSYHNSAAPTRPPSRTNNRSPLGRLVDLTAFQAAGAPMTAADEDADLQRALAESAAESGVPPQETGVTGSGAHSPAFGPATRSEYEQDQWAMVPTKVEATQDKPLPTPSARKRDPASPAFVRSKDETLLGGVVTILHKIPKARNALLTSGQPVRSYGHNSEWWKGQPILKKESLEAIARNDWGADQDAHPDFHEELHRLIAFLDSSERSYGSVDGLADTTIVNPGHGYGWGVADLESNFFQGFLGENIENPHCEIKPFVFVARPARVLSKPPGEDHTGQPSPDTTMTNAGSDTSDDEQEAQFNFLSVTLEEGQNSWVHTLYDALDSIFWSNAVSEDSFPDEGSRTAVFTELGEILPIRISGSGLCQPCDIPEVLYLDRYVESRKDIAISIQTQIHKLRNLLDKRLKAWEKRILSCQGATGCRELKWFNGRDHSARECWDRSIKASESKIASQRMVAQLRYTQEQIAEGKIPSIKDLALIYSGESPYEFNEEEKEIEETLQQGIDVAKGELGDIDVKLEDVKLRREQCYHGLRHLSKYLTCREEEATPEFRDQYIVPDQPKFYKPEYWNPTHRYFLRGVATTSEITYVCVRKEADLIDLGDEPGSKDQWWRLVYAAKEANPISVEKTDAESVLIAAGTESKTPIMVYASEAAMKADPVQLSDALRMFVRADNRSFQHELSQEQAEPQSQAQQSSPTPATHGHGPVPLTAEAINSVSSVSFNSPSKRKHSISGSSVATVGSSDSRDMEMSFSDPPDPSNYRDDRVPSASQYGFASPASQPNKLGGLVESLENCRTNEPDSPVLGRRDLAKPLGDQEMRSFGPDETAAKGPEMQQRAVGPSPFVQRPVAKASQAAQVDLMDMDMEIETEHHEG</sequence>
<dbReference type="AlphaFoldDB" id="A0A9P9W8M4"/>
<dbReference type="Pfam" id="PF14555">
    <property type="entry name" value="UBA_4"/>
    <property type="match status" value="1"/>
</dbReference>
<dbReference type="EMBL" id="JAFIMR010000068">
    <property type="protein sequence ID" value="KAI1850789.1"/>
    <property type="molecule type" value="Genomic_DNA"/>
</dbReference>
<comment type="caution">
    <text evidence="2">The sequence shown here is derived from an EMBL/GenBank/DDBJ whole genome shotgun (WGS) entry which is preliminary data.</text>
</comment>
<dbReference type="GO" id="GO:0005634">
    <property type="term" value="C:nucleus"/>
    <property type="evidence" value="ECO:0007669"/>
    <property type="project" value="TreeGrafter"/>
</dbReference>
<feature type="region of interest" description="Disordered" evidence="1">
    <location>
        <begin position="801"/>
        <end position="927"/>
    </location>
</feature>
<feature type="compositionally biased region" description="Polar residues" evidence="1">
    <location>
        <begin position="812"/>
        <end position="823"/>
    </location>
</feature>
<proteinExistence type="predicted"/>
<feature type="region of interest" description="Disordered" evidence="1">
    <location>
        <begin position="180"/>
        <end position="205"/>
    </location>
</feature>
<dbReference type="PANTHER" id="PTHR39597">
    <property type="entry name" value="UBA DOMAIN-CONTAINING PROTEIN RUP1"/>
    <property type="match status" value="1"/>
</dbReference>
<feature type="compositionally biased region" description="Polar residues" evidence="1">
    <location>
        <begin position="86"/>
        <end position="103"/>
    </location>
</feature>
<feature type="region of interest" description="Disordered" evidence="1">
    <location>
        <begin position="133"/>
        <end position="168"/>
    </location>
</feature>